<evidence type="ECO:0000313" key="1">
    <source>
        <dbReference type="EMBL" id="GAF93912.1"/>
    </source>
</evidence>
<organism evidence="1">
    <name type="scientific">marine sediment metagenome</name>
    <dbReference type="NCBI Taxonomy" id="412755"/>
    <lineage>
        <taxon>unclassified sequences</taxon>
        <taxon>metagenomes</taxon>
        <taxon>ecological metagenomes</taxon>
    </lineage>
</organism>
<reference evidence="1" key="1">
    <citation type="journal article" date="2014" name="Front. Microbiol.">
        <title>High frequency of phylogenetically diverse reductive dehalogenase-homologous genes in deep subseafloor sedimentary metagenomes.</title>
        <authorList>
            <person name="Kawai M."/>
            <person name="Futagami T."/>
            <person name="Toyoda A."/>
            <person name="Takaki Y."/>
            <person name="Nishi S."/>
            <person name="Hori S."/>
            <person name="Arai W."/>
            <person name="Tsubouchi T."/>
            <person name="Morono Y."/>
            <person name="Uchiyama I."/>
            <person name="Ito T."/>
            <person name="Fujiyama A."/>
            <person name="Inagaki F."/>
            <person name="Takami H."/>
        </authorList>
    </citation>
    <scope>NUCLEOTIDE SEQUENCE</scope>
    <source>
        <strain evidence="1">Expedition CK06-06</strain>
    </source>
</reference>
<accession>X0U0G8</accession>
<gene>
    <name evidence="1" type="ORF">S01H1_19394</name>
</gene>
<dbReference type="AlphaFoldDB" id="X0U0G8"/>
<proteinExistence type="predicted"/>
<sequence length="42" mass="4688">IANTATHKMNRFTMHPFARIAFPRPTPQTLTAPTQEVNILPG</sequence>
<feature type="non-terminal residue" evidence="1">
    <location>
        <position position="1"/>
    </location>
</feature>
<dbReference type="EMBL" id="BARS01010469">
    <property type="protein sequence ID" value="GAF93912.1"/>
    <property type="molecule type" value="Genomic_DNA"/>
</dbReference>
<comment type="caution">
    <text evidence="1">The sequence shown here is derived from an EMBL/GenBank/DDBJ whole genome shotgun (WGS) entry which is preliminary data.</text>
</comment>
<protein>
    <submittedName>
        <fullName evidence="1">Uncharacterized protein</fullName>
    </submittedName>
</protein>
<name>X0U0G8_9ZZZZ</name>